<name>A0AAD4EVT2_9PEZI</name>
<comment type="caution">
    <text evidence="2">The sequence shown here is derived from an EMBL/GenBank/DDBJ whole genome shotgun (WGS) entry which is preliminary data.</text>
</comment>
<evidence type="ECO:0000313" key="3">
    <source>
        <dbReference type="Proteomes" id="UP001197093"/>
    </source>
</evidence>
<feature type="region of interest" description="Disordered" evidence="1">
    <location>
        <begin position="1"/>
        <end position="75"/>
    </location>
</feature>
<feature type="region of interest" description="Disordered" evidence="1">
    <location>
        <begin position="235"/>
        <end position="300"/>
    </location>
</feature>
<reference evidence="2" key="1">
    <citation type="submission" date="2023-02" db="EMBL/GenBank/DDBJ databases">
        <authorList>
            <person name="Palmer J.M."/>
        </authorList>
    </citation>
    <scope>NUCLEOTIDE SEQUENCE</scope>
    <source>
        <strain evidence="2">FW57</strain>
    </source>
</reference>
<dbReference type="EMBL" id="JAHCVI010000002">
    <property type="protein sequence ID" value="KAG7288479.1"/>
    <property type="molecule type" value="Genomic_DNA"/>
</dbReference>
<dbReference type="AlphaFoldDB" id="A0AAD4EVT2"/>
<evidence type="ECO:0000256" key="1">
    <source>
        <dbReference type="SAM" id="MobiDB-lite"/>
    </source>
</evidence>
<evidence type="ECO:0000313" key="2">
    <source>
        <dbReference type="EMBL" id="KAG7288479.1"/>
    </source>
</evidence>
<protein>
    <submittedName>
        <fullName evidence="2">Uncharacterized protein</fullName>
    </submittedName>
</protein>
<accession>A0AAD4EVT2</accession>
<sequence>MDNDTQLPDEALKLEEPLASLDQPSPQISSGKKRRASETDGDGDGDDAGSQKAGADDHGLPSPKRVKAVGSPSELEVSESTLWKTATLATDLLPVQVPSKAHGGWNRVISSGLRTSFASKDKLRQPASQRASEFPAQAADDLVDVGSLAMPSGDADFSRPGRGNVWQTRFTKWCVRLMALNKEQERLKDADILREAWGLWLETHVSLSRAHRTAAMQAAKETNLDSRKLQEMFTEARETEHQGPWDGSSTEAEQSASPLSEQQSNGGQSDSNKSTQQANMEGNDWTLPPSQASSEFDARQKDQRAWESKFVAWCKSLARLNEGKIKAETARERNRVSEAYLRWVGTINGLSKGKAAAARRSAVHYAQDNSALLAAVFAGAPPPNGHGPAESDPGPQEESALSPGAVVPNGSIHESAGLPDREDAEYREKYFPGISPNETFCHLQLGHAKKDCNEKLALPQDEMECAFCGSREHDDASCHEIWRSFVIDPDTARKYSVTAVATTDILVQSAG</sequence>
<dbReference type="Proteomes" id="UP001197093">
    <property type="component" value="Unassembled WGS sequence"/>
</dbReference>
<organism evidence="2 3">
    <name type="scientific">Staphylotrichum longicolle</name>
    <dbReference type="NCBI Taxonomy" id="669026"/>
    <lineage>
        <taxon>Eukaryota</taxon>
        <taxon>Fungi</taxon>
        <taxon>Dikarya</taxon>
        <taxon>Ascomycota</taxon>
        <taxon>Pezizomycotina</taxon>
        <taxon>Sordariomycetes</taxon>
        <taxon>Sordariomycetidae</taxon>
        <taxon>Sordariales</taxon>
        <taxon>Chaetomiaceae</taxon>
        <taxon>Staphylotrichum</taxon>
    </lineage>
</organism>
<keyword evidence="3" id="KW-1185">Reference proteome</keyword>
<feature type="compositionally biased region" description="Polar residues" evidence="1">
    <location>
        <begin position="247"/>
        <end position="280"/>
    </location>
</feature>
<feature type="region of interest" description="Disordered" evidence="1">
    <location>
        <begin position="377"/>
        <end position="421"/>
    </location>
</feature>
<proteinExistence type="predicted"/>
<gene>
    <name evidence="2" type="ORF">NEMBOFW57_004832</name>
</gene>